<evidence type="ECO:0000256" key="6">
    <source>
        <dbReference type="SAM" id="MobiDB-lite"/>
    </source>
</evidence>
<dbReference type="PANTHER" id="PTHR20930:SF0">
    <property type="entry name" value="PROTEIN ILRUN"/>
    <property type="match status" value="1"/>
</dbReference>
<feature type="domain" description="Nbr1 FW" evidence="7">
    <location>
        <begin position="90"/>
        <end position="187"/>
    </location>
</feature>
<dbReference type="InterPro" id="IPR009060">
    <property type="entry name" value="UBA-like_sf"/>
</dbReference>
<dbReference type="STRING" id="451379.A0A0N5AEY4"/>
<dbReference type="InterPro" id="IPR013783">
    <property type="entry name" value="Ig-like_fold"/>
</dbReference>
<dbReference type="Gene3D" id="2.60.40.10">
    <property type="entry name" value="Immunoglobulins"/>
    <property type="match status" value="1"/>
</dbReference>
<comment type="subcellular location">
    <subcellularLocation>
        <location evidence="1">Cytoplasmic vesicle</location>
        <location evidence="1">Autophagosome</location>
    </subcellularLocation>
</comment>
<evidence type="ECO:0000313" key="8">
    <source>
        <dbReference type="Proteomes" id="UP000046393"/>
    </source>
</evidence>
<keyword evidence="4" id="KW-0862">Zinc</keyword>
<dbReference type="AlphaFoldDB" id="A0A0N5AEY4"/>
<proteinExistence type="predicted"/>
<dbReference type="GO" id="GO:0031410">
    <property type="term" value="C:cytoplasmic vesicle"/>
    <property type="evidence" value="ECO:0007669"/>
    <property type="project" value="UniProtKB-KW"/>
</dbReference>
<evidence type="ECO:0000256" key="1">
    <source>
        <dbReference type="ARBA" id="ARBA00004419"/>
    </source>
</evidence>
<dbReference type="CDD" id="cd14349">
    <property type="entry name" value="UBA_CF106"/>
    <property type="match status" value="1"/>
</dbReference>
<dbReference type="Pfam" id="PF14555">
    <property type="entry name" value="UBA_4"/>
    <property type="match status" value="1"/>
</dbReference>
<dbReference type="GO" id="GO:0005776">
    <property type="term" value="C:autophagosome"/>
    <property type="evidence" value="ECO:0007669"/>
    <property type="project" value="UniProtKB-SubCell"/>
</dbReference>
<dbReference type="Gene3D" id="1.10.8.10">
    <property type="entry name" value="DNA helicase RuvA subunit, C-terminal domain"/>
    <property type="match status" value="1"/>
</dbReference>
<dbReference type="FunFam" id="2.60.40.10:FF:000199">
    <property type="entry name" value="next to BRCA1 gene 1 protein-like"/>
    <property type="match status" value="1"/>
</dbReference>
<dbReference type="PANTHER" id="PTHR20930">
    <property type="entry name" value="OVARIAN CARCINOMA ANTIGEN CA125-RELATED"/>
    <property type="match status" value="1"/>
</dbReference>
<evidence type="ECO:0000256" key="4">
    <source>
        <dbReference type="ARBA" id="ARBA00022833"/>
    </source>
</evidence>
<dbReference type="SUPFAM" id="SSF46934">
    <property type="entry name" value="UBA-like"/>
    <property type="match status" value="1"/>
</dbReference>
<feature type="region of interest" description="Disordered" evidence="6">
    <location>
        <begin position="279"/>
        <end position="302"/>
    </location>
</feature>
<dbReference type="InterPro" id="IPR032350">
    <property type="entry name" value="Nbr1_FW"/>
</dbReference>
<dbReference type="GO" id="GO:0000407">
    <property type="term" value="C:phagophore assembly site"/>
    <property type="evidence" value="ECO:0007669"/>
    <property type="project" value="TreeGrafter"/>
</dbReference>
<evidence type="ECO:0000259" key="7">
    <source>
        <dbReference type="Pfam" id="PF16158"/>
    </source>
</evidence>
<keyword evidence="8" id="KW-1185">Reference proteome</keyword>
<dbReference type="Proteomes" id="UP000046393">
    <property type="component" value="Unplaced"/>
</dbReference>
<evidence type="ECO:0000256" key="3">
    <source>
        <dbReference type="ARBA" id="ARBA00022771"/>
    </source>
</evidence>
<keyword evidence="3" id="KW-0863">Zinc-finger</keyword>
<dbReference type="GO" id="GO:0008270">
    <property type="term" value="F:zinc ion binding"/>
    <property type="evidence" value="ECO:0007669"/>
    <property type="project" value="UniProtKB-KW"/>
</dbReference>
<name>A0A0N5AEY4_9BILA</name>
<sequence length="302" mass="32821">MEDPTGTLTQAFSRMATSDRDALIRQFQQILGGNHVLTPDACAFFLDMNNWNVQAALGAYYDYGTVNSVGSLPPEYATVLPSMQFVQDITIGEGESVPPLTSFVKTWRVRNNGHESWPVGTYIGFMEGDKLTSVLKSSVQPLGPGEEGNISVEMMSPAKKGIYQSRWQLNTSLGIPFGESIWCIITVDDWGILDITQHLASTPIGFASNPNHNMNPFSGSVQFDTEKNAEMQGESSNMFQHSGCSGNDQSASEVLIATVSRLPQDWSASTVSTSMAVSQPINIRKMDETPDAPPCTPCTPPP</sequence>
<accession>A0A0N5AEY4</accession>
<protein>
    <submittedName>
        <fullName evidence="9">N_BRCA1_IG domain-containing protein</fullName>
    </submittedName>
</protein>
<dbReference type="InterPro" id="IPR039517">
    <property type="entry name" value="C6orf106_UBA-like"/>
</dbReference>
<evidence type="ECO:0000256" key="2">
    <source>
        <dbReference type="ARBA" id="ARBA00022723"/>
    </source>
</evidence>
<feature type="compositionally biased region" description="Pro residues" evidence="6">
    <location>
        <begin position="291"/>
        <end position="302"/>
    </location>
</feature>
<reference evidence="9" key="1">
    <citation type="submission" date="2017-02" db="UniProtKB">
        <authorList>
            <consortium name="WormBaseParasite"/>
        </authorList>
    </citation>
    <scope>IDENTIFICATION</scope>
</reference>
<organism evidence="8 9">
    <name type="scientific">Syphacia muris</name>
    <dbReference type="NCBI Taxonomy" id="451379"/>
    <lineage>
        <taxon>Eukaryota</taxon>
        <taxon>Metazoa</taxon>
        <taxon>Ecdysozoa</taxon>
        <taxon>Nematoda</taxon>
        <taxon>Chromadorea</taxon>
        <taxon>Rhabditida</taxon>
        <taxon>Spirurina</taxon>
        <taxon>Oxyuridomorpha</taxon>
        <taxon>Oxyuroidea</taxon>
        <taxon>Oxyuridae</taxon>
        <taxon>Syphacia</taxon>
    </lineage>
</organism>
<keyword evidence="5" id="KW-0968">Cytoplasmic vesicle</keyword>
<dbReference type="CDD" id="cd14947">
    <property type="entry name" value="NBR1_like"/>
    <property type="match status" value="1"/>
</dbReference>
<dbReference type="Pfam" id="PF16158">
    <property type="entry name" value="N_BRCA1_IG"/>
    <property type="match status" value="1"/>
</dbReference>
<evidence type="ECO:0000256" key="5">
    <source>
        <dbReference type="ARBA" id="ARBA00023329"/>
    </source>
</evidence>
<dbReference type="GO" id="GO:0016236">
    <property type="term" value="P:macroautophagy"/>
    <property type="evidence" value="ECO:0007669"/>
    <property type="project" value="TreeGrafter"/>
</dbReference>
<dbReference type="GO" id="GO:0043130">
    <property type="term" value="F:ubiquitin binding"/>
    <property type="evidence" value="ECO:0007669"/>
    <property type="project" value="TreeGrafter"/>
</dbReference>
<evidence type="ECO:0000313" key="9">
    <source>
        <dbReference type="WBParaSite" id="SMUV_0000281201-mRNA-1"/>
    </source>
</evidence>
<dbReference type="WBParaSite" id="SMUV_0000281201-mRNA-1">
    <property type="protein sequence ID" value="SMUV_0000281201-mRNA-1"/>
    <property type="gene ID" value="SMUV_0000281201"/>
</dbReference>
<keyword evidence="2" id="KW-0479">Metal-binding</keyword>